<gene>
    <name evidence="1" type="ORF">B0J13DRAFT_453860</name>
</gene>
<organism evidence="1 2">
    <name type="scientific">Dactylonectria estremocensis</name>
    <dbReference type="NCBI Taxonomy" id="1079267"/>
    <lineage>
        <taxon>Eukaryota</taxon>
        <taxon>Fungi</taxon>
        <taxon>Dikarya</taxon>
        <taxon>Ascomycota</taxon>
        <taxon>Pezizomycotina</taxon>
        <taxon>Sordariomycetes</taxon>
        <taxon>Hypocreomycetidae</taxon>
        <taxon>Hypocreales</taxon>
        <taxon>Nectriaceae</taxon>
        <taxon>Dactylonectria</taxon>
    </lineage>
</organism>
<evidence type="ECO:0000313" key="1">
    <source>
        <dbReference type="EMBL" id="KAH7128095.1"/>
    </source>
</evidence>
<proteinExistence type="predicted"/>
<protein>
    <submittedName>
        <fullName evidence="1">Uncharacterized protein</fullName>
    </submittedName>
</protein>
<feature type="non-terminal residue" evidence="1">
    <location>
        <position position="1"/>
    </location>
</feature>
<sequence length="58" mass="6850">PDDSILIKALRKLNTGGFRCTYMINCRFVGPVLKRIRYYLKEVHKWDQKLKAGRRLVA</sequence>
<dbReference type="AlphaFoldDB" id="A0A9P9DYH3"/>
<evidence type="ECO:0000313" key="2">
    <source>
        <dbReference type="Proteomes" id="UP000717696"/>
    </source>
</evidence>
<keyword evidence="2" id="KW-1185">Reference proteome</keyword>
<accession>A0A9P9DYH3</accession>
<comment type="caution">
    <text evidence="1">The sequence shown here is derived from an EMBL/GenBank/DDBJ whole genome shotgun (WGS) entry which is preliminary data.</text>
</comment>
<dbReference type="Proteomes" id="UP000717696">
    <property type="component" value="Unassembled WGS sequence"/>
</dbReference>
<dbReference type="EMBL" id="JAGMUU010000022">
    <property type="protein sequence ID" value="KAH7128095.1"/>
    <property type="molecule type" value="Genomic_DNA"/>
</dbReference>
<reference evidence="1" key="1">
    <citation type="journal article" date="2021" name="Nat. Commun.">
        <title>Genetic determinants of endophytism in the Arabidopsis root mycobiome.</title>
        <authorList>
            <person name="Mesny F."/>
            <person name="Miyauchi S."/>
            <person name="Thiergart T."/>
            <person name="Pickel B."/>
            <person name="Atanasova L."/>
            <person name="Karlsson M."/>
            <person name="Huettel B."/>
            <person name="Barry K.W."/>
            <person name="Haridas S."/>
            <person name="Chen C."/>
            <person name="Bauer D."/>
            <person name="Andreopoulos W."/>
            <person name="Pangilinan J."/>
            <person name="LaButti K."/>
            <person name="Riley R."/>
            <person name="Lipzen A."/>
            <person name="Clum A."/>
            <person name="Drula E."/>
            <person name="Henrissat B."/>
            <person name="Kohler A."/>
            <person name="Grigoriev I.V."/>
            <person name="Martin F.M."/>
            <person name="Hacquard S."/>
        </authorList>
    </citation>
    <scope>NUCLEOTIDE SEQUENCE</scope>
    <source>
        <strain evidence="1">MPI-CAGE-AT-0021</strain>
    </source>
</reference>
<name>A0A9P9DYH3_9HYPO</name>